<proteinExistence type="inferred from homology"/>
<dbReference type="InterPro" id="IPR002018">
    <property type="entry name" value="CarbesteraseB"/>
</dbReference>
<dbReference type="InterPro" id="IPR029058">
    <property type="entry name" value="AB_hydrolase_fold"/>
</dbReference>
<dbReference type="GO" id="GO:0052689">
    <property type="term" value="F:carboxylic ester hydrolase activity"/>
    <property type="evidence" value="ECO:0007669"/>
    <property type="project" value="UniProtKB-KW"/>
</dbReference>
<dbReference type="EC" id="3.1.1.-" evidence="6"/>
<dbReference type="InterPro" id="IPR019826">
    <property type="entry name" value="Carboxylesterase_B_AS"/>
</dbReference>
<feature type="signal peptide" evidence="6">
    <location>
        <begin position="1"/>
        <end position="24"/>
    </location>
</feature>
<protein>
    <recommendedName>
        <fullName evidence="6">Carboxylic ester hydrolase</fullName>
        <ecNumber evidence="6">3.1.1.-</ecNumber>
    </recommendedName>
</protein>
<evidence type="ECO:0000256" key="1">
    <source>
        <dbReference type="ARBA" id="ARBA00005964"/>
    </source>
</evidence>
<keyword evidence="6" id="KW-0732">Signal</keyword>
<dbReference type="Gene3D" id="3.40.50.1820">
    <property type="entry name" value="alpha/beta hydrolase"/>
    <property type="match status" value="1"/>
</dbReference>
<evidence type="ECO:0000256" key="3">
    <source>
        <dbReference type="ARBA" id="ARBA00022801"/>
    </source>
</evidence>
<keyword evidence="3 6" id="KW-0378">Hydrolase</keyword>
<feature type="domain" description="Carboxylesterase type B" evidence="7">
    <location>
        <begin position="28"/>
        <end position="528"/>
    </location>
</feature>
<feature type="chain" id="PRO_5030000934" description="Carboxylic ester hydrolase" evidence="6">
    <location>
        <begin position="25"/>
        <end position="557"/>
    </location>
</feature>
<keyword evidence="2" id="KW-0719">Serine esterase</keyword>
<dbReference type="FunFam" id="3.40.50.1820:FF:000155">
    <property type="entry name" value="Carboxylic ester hydrolase"/>
    <property type="match status" value="1"/>
</dbReference>
<dbReference type="PANTHER" id="PTHR43142">
    <property type="entry name" value="CARBOXYLIC ESTER HYDROLASE"/>
    <property type="match status" value="1"/>
</dbReference>
<name>A0A182R2N0_ANOFN</name>
<dbReference type="AlphaFoldDB" id="A0A182R2N0"/>
<dbReference type="EnsemblMetazoa" id="AFUN000421-RA">
    <property type="protein sequence ID" value="AFUN000421-PA"/>
    <property type="gene ID" value="AFUN000421"/>
</dbReference>
<dbReference type="PROSITE" id="PS00122">
    <property type="entry name" value="CARBOXYLESTERASE_B_1"/>
    <property type="match status" value="1"/>
</dbReference>
<dbReference type="VEuPathDB" id="VectorBase:AFUN000421"/>
<reference evidence="8" key="1">
    <citation type="submission" date="2020-05" db="UniProtKB">
        <authorList>
            <consortium name="EnsemblMetazoa"/>
        </authorList>
    </citation>
    <scope>IDENTIFICATION</scope>
    <source>
        <strain evidence="8">FUMOZ</strain>
    </source>
</reference>
<dbReference type="PANTHER" id="PTHR43142:SF1">
    <property type="entry name" value="CARBOXYLIC ESTER HYDROLASE"/>
    <property type="match status" value="1"/>
</dbReference>
<evidence type="ECO:0000256" key="5">
    <source>
        <dbReference type="ARBA" id="ARBA00023180"/>
    </source>
</evidence>
<organism evidence="8">
    <name type="scientific">Anopheles funestus</name>
    <name type="common">African malaria mosquito</name>
    <dbReference type="NCBI Taxonomy" id="62324"/>
    <lineage>
        <taxon>Eukaryota</taxon>
        <taxon>Metazoa</taxon>
        <taxon>Ecdysozoa</taxon>
        <taxon>Arthropoda</taxon>
        <taxon>Hexapoda</taxon>
        <taxon>Insecta</taxon>
        <taxon>Pterygota</taxon>
        <taxon>Neoptera</taxon>
        <taxon>Endopterygota</taxon>
        <taxon>Diptera</taxon>
        <taxon>Nematocera</taxon>
        <taxon>Culicoidea</taxon>
        <taxon>Culicidae</taxon>
        <taxon>Anophelinae</taxon>
        <taxon>Anopheles</taxon>
    </lineage>
</organism>
<comment type="similarity">
    <text evidence="1 6">Belongs to the type-B carboxylesterase/lipase family.</text>
</comment>
<sequence>MMSFVSYTAFALVLIFILPDFSSATEVKVTIKNGPIVGQQREGHFAFEGIPYAKPPIGNRRFAASELIEERWHEPKNTTRVGPVCLQWSHLKSGDNKMEGEEDCLFLNVYTTNLSADALLPTIVHLHGGAFMYGGGGYFRPDFLLQRQLILVTVNYRLGPLGFLSTEDDVIAGNFGLKDQVTALQWVQKNIKYFGGDANKVTLSGFSAGSASVHLHYLSPLSRGLFHRAIGHSGSALNPWVMVEQSAEKAKLIAAGAGCPFDENSKELLQCLRQLPAEKIVRQVPKLQDFLYNPYSPLGVVIEKRGKYNSQPFLSEDPRDLTRAGRVAKIPLLLSVTEAEGLYPAAEFFSNVSYLQHINDHWNDVLPSILDYKYAVRDGHQRDALSQVIRAHYLGTHKLNESVFHRFVRLVSNRLFFAGVTEAAKLMQPHIPVYFYYDQYKTTYGLSEALSGSNQFLGVPHGEDILLILPSSLRENNPYTMQELSMVTKFCDLYESFAHGYQPRFGNLVLPAQQDHTRLTYLSINYPDSSIVTADFLSDEPFWDILKFNESSIVHTD</sequence>
<evidence type="ECO:0000256" key="6">
    <source>
        <dbReference type="RuleBase" id="RU361235"/>
    </source>
</evidence>
<evidence type="ECO:0000256" key="2">
    <source>
        <dbReference type="ARBA" id="ARBA00022487"/>
    </source>
</evidence>
<dbReference type="Pfam" id="PF00135">
    <property type="entry name" value="COesterase"/>
    <property type="match status" value="1"/>
</dbReference>
<keyword evidence="5" id="KW-0325">Glycoprotein</keyword>
<keyword evidence="4" id="KW-1015">Disulfide bond</keyword>
<evidence type="ECO:0000256" key="4">
    <source>
        <dbReference type="ARBA" id="ARBA00023157"/>
    </source>
</evidence>
<accession>A0A182R2N0</accession>
<evidence type="ECO:0000259" key="7">
    <source>
        <dbReference type="Pfam" id="PF00135"/>
    </source>
</evidence>
<dbReference type="SUPFAM" id="SSF53474">
    <property type="entry name" value="alpha/beta-Hydrolases"/>
    <property type="match status" value="1"/>
</dbReference>
<evidence type="ECO:0000313" key="8">
    <source>
        <dbReference type="EnsemblMetazoa" id="AFUN000421-PA"/>
    </source>
</evidence>
<dbReference type="VEuPathDB" id="VectorBase:AFUN2_010540"/>
<dbReference type="STRING" id="62324.A0A182R2N0"/>